<dbReference type="InterPro" id="IPR039994">
    <property type="entry name" value="NO66-like"/>
</dbReference>
<evidence type="ECO:0000256" key="3">
    <source>
        <dbReference type="ARBA" id="ARBA00023002"/>
    </source>
</evidence>
<dbReference type="GO" id="GO:0005506">
    <property type="term" value="F:iron ion binding"/>
    <property type="evidence" value="ECO:0007669"/>
    <property type="project" value="UniProtKB-UniRule"/>
</dbReference>
<proteinExistence type="inferred from homology"/>
<evidence type="ECO:0000313" key="9">
    <source>
        <dbReference type="Proteomes" id="UP000266841"/>
    </source>
</evidence>
<keyword evidence="2 5" id="KW-0223">Dioxygenase</keyword>
<dbReference type="PANTHER" id="PTHR13096:SF8">
    <property type="entry name" value="RIBOSOMAL OXYGENASE 1"/>
    <property type="match status" value="1"/>
</dbReference>
<dbReference type="PROSITE" id="PS51184">
    <property type="entry name" value="JMJC"/>
    <property type="match status" value="1"/>
</dbReference>
<keyword evidence="5" id="KW-0539">Nucleus</keyword>
<comment type="function">
    <text evidence="5">Oxygenase that can act as both a histone lysine demethylase and a ribosomal histidine hydroxylase.</text>
</comment>
<dbReference type="OMA" id="DSESRMI"/>
<dbReference type="EMBL" id="AGNL01050811">
    <property type="protein sequence ID" value="EJK43655.1"/>
    <property type="molecule type" value="Genomic_DNA"/>
</dbReference>
<dbReference type="InterPro" id="IPR003347">
    <property type="entry name" value="JmjC_dom"/>
</dbReference>
<feature type="signal peptide" evidence="6">
    <location>
        <begin position="1"/>
        <end position="17"/>
    </location>
</feature>
<keyword evidence="6" id="KW-0732">Signal</keyword>
<feature type="chain" id="PRO_5030172951" description="Bifunctional lysine-specific demethylase and histidyl-hydroxylase" evidence="6">
    <location>
        <begin position="18"/>
        <end position="490"/>
    </location>
</feature>
<organism evidence="8 9">
    <name type="scientific">Thalassiosira oceanica</name>
    <name type="common">Marine diatom</name>
    <dbReference type="NCBI Taxonomy" id="159749"/>
    <lineage>
        <taxon>Eukaryota</taxon>
        <taxon>Sar</taxon>
        <taxon>Stramenopiles</taxon>
        <taxon>Ochrophyta</taxon>
        <taxon>Bacillariophyta</taxon>
        <taxon>Coscinodiscophyceae</taxon>
        <taxon>Thalassiosirophycidae</taxon>
        <taxon>Thalassiosirales</taxon>
        <taxon>Thalassiosiraceae</taxon>
        <taxon>Thalassiosira</taxon>
    </lineage>
</organism>
<dbReference type="PANTHER" id="PTHR13096">
    <property type="entry name" value="MINA53 MYC INDUCED NUCLEAR ANTIGEN"/>
    <property type="match status" value="1"/>
</dbReference>
<comment type="similarity">
    <text evidence="5">Belongs to the ROX family.</text>
</comment>
<keyword evidence="5" id="KW-0805">Transcription regulation</keyword>
<evidence type="ECO:0000256" key="5">
    <source>
        <dbReference type="RuleBase" id="RU366061"/>
    </source>
</evidence>
<keyword evidence="1 5" id="KW-0479">Metal-binding</keyword>
<sequence length="490" mass="55196">MVTTIVALLSSLVKSSALQLAAPIRSFRPMRGEDDDERRRRTKFTSFAAAPFSSILEIDCLGVGDLRGTLAASKCWGRRPCLIRDVFDPDCLMGSVDPCSLSQPWWPSWCDVIEIACDPDSESRMITHVPGDAHSFEINWALSDRWLEKIMTTSNTSKARKETVVVNDVERFFPALCDWSFETFDWIPNWRKDDCQISLAEKGGGIGAHVDNYDVFLIQMQGRRTWQVGNKIMSWAEEDRRTIRDLDVRILDNWDGQEMTELVLKPGDVLYLPPRVAHCGIALTDDCMTLSVGQRAPSVSDMVSRLAEELSTSSEDAATRRYTDKHLLDHGASSDLTPGKLTVDSLERARRLLLNELASMLNDDDWFGDFYGRFVSEQKRLRDHYPFPLEGDEEGDSKFIVRQVFEVGQGALYQAEGITFIYSQDRLYVNGQRFETATAAAATTAAALCNNRRIDRKLLLIDGSSRLSSDALALLEELVALGLLYFSEEE</sequence>
<evidence type="ECO:0000256" key="2">
    <source>
        <dbReference type="ARBA" id="ARBA00022964"/>
    </source>
</evidence>
<evidence type="ECO:0000256" key="4">
    <source>
        <dbReference type="ARBA" id="ARBA00023004"/>
    </source>
</evidence>
<dbReference type="SMART" id="SM00558">
    <property type="entry name" value="JmjC"/>
    <property type="match status" value="1"/>
</dbReference>
<dbReference type="Pfam" id="PF20514">
    <property type="entry name" value="WHD_ROXA"/>
    <property type="match status" value="1"/>
</dbReference>
<dbReference type="OrthoDB" id="425950at2759"/>
<evidence type="ECO:0000259" key="7">
    <source>
        <dbReference type="PROSITE" id="PS51184"/>
    </source>
</evidence>
<dbReference type="Proteomes" id="UP000266841">
    <property type="component" value="Unassembled WGS sequence"/>
</dbReference>
<name>K0QYC5_THAOC</name>
<keyword evidence="9" id="KW-1185">Reference proteome</keyword>
<dbReference type="EC" id="1.14.11.-" evidence="5"/>
<protein>
    <recommendedName>
        <fullName evidence="5">Bifunctional lysine-specific demethylase and histidyl-hydroxylase</fullName>
        <ecNumber evidence="5">1.14.11.-</ecNumber>
    </recommendedName>
</protein>
<dbReference type="InterPro" id="IPR046799">
    <property type="entry name" value="ROXA-like_wH"/>
</dbReference>
<dbReference type="Gene3D" id="2.60.120.650">
    <property type="entry name" value="Cupin"/>
    <property type="match status" value="1"/>
</dbReference>
<keyword evidence="4 5" id="KW-0408">Iron</keyword>
<comment type="cofactor">
    <cofactor evidence="5">
        <name>Fe(2+)</name>
        <dbReference type="ChEBI" id="CHEBI:29033"/>
    </cofactor>
    <text evidence="5">Binds 1 Fe(2+) ion per subunit.</text>
</comment>
<feature type="domain" description="JmjC" evidence="7">
    <location>
        <begin position="176"/>
        <end position="311"/>
    </location>
</feature>
<evidence type="ECO:0000256" key="1">
    <source>
        <dbReference type="ARBA" id="ARBA00022723"/>
    </source>
</evidence>
<dbReference type="GO" id="GO:0005634">
    <property type="term" value="C:nucleus"/>
    <property type="evidence" value="ECO:0007669"/>
    <property type="project" value="UniProtKB-SubCell"/>
</dbReference>
<comment type="subcellular location">
    <subcellularLocation>
        <location evidence="5">Nucleus</location>
    </subcellularLocation>
</comment>
<dbReference type="AlphaFoldDB" id="K0QYC5"/>
<accession>K0QYC5</accession>
<dbReference type="SUPFAM" id="SSF51197">
    <property type="entry name" value="Clavaminate synthase-like"/>
    <property type="match status" value="1"/>
</dbReference>
<reference evidence="8 9" key="1">
    <citation type="journal article" date="2012" name="Genome Biol.">
        <title>Genome and low-iron response of an oceanic diatom adapted to chronic iron limitation.</title>
        <authorList>
            <person name="Lommer M."/>
            <person name="Specht M."/>
            <person name="Roy A.S."/>
            <person name="Kraemer L."/>
            <person name="Andreson R."/>
            <person name="Gutowska M.A."/>
            <person name="Wolf J."/>
            <person name="Bergner S.V."/>
            <person name="Schilhabel M.B."/>
            <person name="Klostermeier U.C."/>
            <person name="Beiko R.G."/>
            <person name="Rosenstiel P."/>
            <person name="Hippler M."/>
            <person name="Laroche J."/>
        </authorList>
    </citation>
    <scope>NUCLEOTIDE SEQUENCE [LARGE SCALE GENOMIC DNA]</scope>
    <source>
        <strain evidence="8 9">CCMP1005</strain>
    </source>
</reference>
<comment type="caution">
    <text evidence="8">The sequence shown here is derived from an EMBL/GenBank/DDBJ whole genome shotgun (WGS) entry which is preliminary data.</text>
</comment>
<dbReference type="GO" id="GO:0016706">
    <property type="term" value="F:2-oxoglutarate-dependent dioxygenase activity"/>
    <property type="evidence" value="ECO:0007669"/>
    <property type="project" value="UniProtKB-UniRule"/>
</dbReference>
<dbReference type="Gene3D" id="3.40.366.30">
    <property type="entry name" value="50S ribosomal protein L16 arginine hydroxylase, Chain A, Domain 2"/>
    <property type="match status" value="1"/>
</dbReference>
<dbReference type="Pfam" id="PF08007">
    <property type="entry name" value="JmjC_2"/>
    <property type="match status" value="1"/>
</dbReference>
<keyword evidence="5" id="KW-0804">Transcription</keyword>
<evidence type="ECO:0000256" key="6">
    <source>
        <dbReference type="SAM" id="SignalP"/>
    </source>
</evidence>
<gene>
    <name evidence="8" type="ORF">THAOC_37880</name>
</gene>
<evidence type="ECO:0000313" key="8">
    <source>
        <dbReference type="EMBL" id="EJK43655.1"/>
    </source>
</evidence>
<keyword evidence="3 5" id="KW-0560">Oxidoreductase</keyword>
<dbReference type="eggNOG" id="ENOG502S0FU">
    <property type="taxonomic scope" value="Eukaryota"/>
</dbReference>